<evidence type="ECO:0000313" key="12">
    <source>
        <dbReference type="EnsemblPlants" id="Pp3c1_6120V3.4"/>
    </source>
</evidence>
<comment type="caution">
    <text evidence="11">Lacks conserved residue(s) required for the propagation of feature annotation.</text>
</comment>
<comment type="similarity">
    <text evidence="4 11">Belongs to the DAD/OST2 family.</text>
</comment>
<keyword evidence="8 11" id="KW-0256">Endoplasmic reticulum</keyword>
<evidence type="ECO:0000256" key="9">
    <source>
        <dbReference type="ARBA" id="ARBA00022989"/>
    </source>
</evidence>
<comment type="function">
    <text evidence="1 11">Subunit of the oligosaccharyl transferase (OST) complex that catalyzes the initial transfer of a defined glycan (Glc(3)Man(9)GlcNAc(2) in eukaryotes) from the lipid carrier dolichol-pyrophosphate to an asparagine residue within an Asn-X-Ser/Thr consensus motif in nascent polypeptide chains, the first step in protein N-glycosylation. N-glycosylation occurs cotranslationally and the complex associates with the Sec61 complex at the channel-forming translocon complex that mediates protein translocation across the endoplasmic reticulum (ER). All subunits are required for a maximal enzyme activity.</text>
</comment>
<keyword evidence="6 11" id="KW-0812">Transmembrane</keyword>
<evidence type="ECO:0000256" key="6">
    <source>
        <dbReference type="ARBA" id="ARBA00022692"/>
    </source>
</evidence>
<keyword evidence="13" id="KW-1185">Reference proteome</keyword>
<feature type="transmembrane region" description="Helical" evidence="11">
    <location>
        <begin position="46"/>
        <end position="66"/>
    </location>
</feature>
<keyword evidence="10 11" id="KW-0472">Membrane</keyword>
<dbReference type="Pfam" id="PF02109">
    <property type="entry name" value="DAD"/>
    <property type="match status" value="1"/>
</dbReference>
<dbReference type="UniPathway" id="UPA00378"/>
<evidence type="ECO:0000256" key="4">
    <source>
        <dbReference type="ARBA" id="ARBA00009386"/>
    </source>
</evidence>
<sequence length="98" mass="10730">MFELRLNRPSSVQFSGAMASTAKDAQDLFSAMRSAYSKTPTRLKIIDVYVIYGLITALIQVVYMAMVGTFPFNAFLSGVLSCIGTSVLGVEDVEKCLY</sequence>
<evidence type="ECO:0000256" key="10">
    <source>
        <dbReference type="ARBA" id="ARBA00023136"/>
    </source>
</evidence>
<keyword evidence="9 11" id="KW-1133">Transmembrane helix</keyword>
<comment type="subunit">
    <text evidence="5 11">Component of the oligosaccharyltransferase (OST) complex.</text>
</comment>
<name>A0A7I4BZF2_PHYPA</name>
<dbReference type="EMBL" id="ABEU02000001">
    <property type="status" value="NOT_ANNOTATED_CDS"/>
    <property type="molecule type" value="Genomic_DNA"/>
</dbReference>
<comment type="subcellular location">
    <subcellularLocation>
        <location evidence="2 11">Endoplasmic reticulum membrane</location>
        <topology evidence="2 11">Multi-pass membrane protein</topology>
    </subcellularLocation>
</comment>
<organism evidence="12 13">
    <name type="scientific">Physcomitrium patens</name>
    <name type="common">Spreading-leaved earth moss</name>
    <name type="synonym">Physcomitrella patens</name>
    <dbReference type="NCBI Taxonomy" id="3218"/>
    <lineage>
        <taxon>Eukaryota</taxon>
        <taxon>Viridiplantae</taxon>
        <taxon>Streptophyta</taxon>
        <taxon>Embryophyta</taxon>
        <taxon>Bryophyta</taxon>
        <taxon>Bryophytina</taxon>
        <taxon>Bryopsida</taxon>
        <taxon>Funariidae</taxon>
        <taxon>Funariales</taxon>
        <taxon>Funariaceae</taxon>
        <taxon>Physcomitrium</taxon>
    </lineage>
</organism>
<dbReference type="PANTHER" id="PTHR10705:SF0">
    <property type="entry name" value="DOLICHYL-DIPHOSPHOOLIGOSACCHARIDE--PROTEIN GLYCOSYLTRANSFERASE SUBUNIT DAD1"/>
    <property type="match status" value="1"/>
</dbReference>
<evidence type="ECO:0000256" key="2">
    <source>
        <dbReference type="ARBA" id="ARBA00004477"/>
    </source>
</evidence>
<evidence type="ECO:0000256" key="3">
    <source>
        <dbReference type="ARBA" id="ARBA00004922"/>
    </source>
</evidence>
<keyword evidence="7" id="KW-0053">Apoptosis</keyword>
<evidence type="ECO:0000256" key="1">
    <source>
        <dbReference type="ARBA" id="ARBA00002791"/>
    </source>
</evidence>
<dbReference type="GO" id="GO:0008250">
    <property type="term" value="C:oligosaccharyltransferase complex"/>
    <property type="evidence" value="ECO:0007669"/>
    <property type="project" value="InterPro"/>
</dbReference>
<evidence type="ECO:0000256" key="8">
    <source>
        <dbReference type="ARBA" id="ARBA00022824"/>
    </source>
</evidence>
<dbReference type="AlphaFoldDB" id="A0A7I4BZF2"/>
<gene>
    <name evidence="12" type="primary">LOC112284433</name>
</gene>
<proteinExistence type="inferred from homology"/>
<accession>A0A7I4BZF2</accession>
<evidence type="ECO:0000313" key="13">
    <source>
        <dbReference type="Proteomes" id="UP000006727"/>
    </source>
</evidence>
<protein>
    <recommendedName>
        <fullName evidence="11">Dolichyl-diphosphooligosaccharide--protein glycosyltransferase subunit DAD1</fullName>
        <shortName evidence="11">Oligosaccharyl transferase subunit DAD1</shortName>
    </recommendedName>
</protein>
<dbReference type="Proteomes" id="UP000006727">
    <property type="component" value="Chromosome 1"/>
</dbReference>
<dbReference type="Gramene" id="Pp3c1_6120V3.4">
    <property type="protein sequence ID" value="Pp3c1_6120V3.4"/>
    <property type="gene ID" value="Pp3c1_6120"/>
</dbReference>
<reference evidence="12" key="3">
    <citation type="submission" date="2020-12" db="UniProtKB">
        <authorList>
            <consortium name="EnsemblPlants"/>
        </authorList>
    </citation>
    <scope>IDENTIFICATION</scope>
</reference>
<dbReference type="InterPro" id="IPR003038">
    <property type="entry name" value="DAD/Ost2"/>
</dbReference>
<dbReference type="EnsemblPlants" id="Pp3c1_6120V3.4">
    <property type="protein sequence ID" value="Pp3c1_6120V3.4"/>
    <property type="gene ID" value="Pp3c1_6120"/>
</dbReference>
<reference evidence="12 13" key="1">
    <citation type="journal article" date="2008" name="Science">
        <title>The Physcomitrella genome reveals evolutionary insights into the conquest of land by plants.</title>
        <authorList>
            <person name="Rensing S."/>
            <person name="Lang D."/>
            <person name="Zimmer A."/>
            <person name="Terry A."/>
            <person name="Salamov A."/>
            <person name="Shapiro H."/>
            <person name="Nishiyama T."/>
            <person name="Perroud P.-F."/>
            <person name="Lindquist E."/>
            <person name="Kamisugi Y."/>
            <person name="Tanahashi T."/>
            <person name="Sakakibara K."/>
            <person name="Fujita T."/>
            <person name="Oishi K."/>
            <person name="Shin-I T."/>
            <person name="Kuroki Y."/>
            <person name="Toyoda A."/>
            <person name="Suzuki Y."/>
            <person name="Hashimoto A."/>
            <person name="Yamaguchi K."/>
            <person name="Sugano A."/>
            <person name="Kohara Y."/>
            <person name="Fujiyama A."/>
            <person name="Anterola A."/>
            <person name="Aoki S."/>
            <person name="Ashton N."/>
            <person name="Barbazuk W.B."/>
            <person name="Barker E."/>
            <person name="Bennetzen J."/>
            <person name="Bezanilla M."/>
            <person name="Blankenship R."/>
            <person name="Cho S.H."/>
            <person name="Dutcher S."/>
            <person name="Estelle M."/>
            <person name="Fawcett J.A."/>
            <person name="Gundlach H."/>
            <person name="Hanada K."/>
            <person name="Heyl A."/>
            <person name="Hicks K.A."/>
            <person name="Hugh J."/>
            <person name="Lohr M."/>
            <person name="Mayer K."/>
            <person name="Melkozernov A."/>
            <person name="Murata T."/>
            <person name="Nelson D."/>
            <person name="Pils B."/>
            <person name="Prigge M."/>
            <person name="Reiss B."/>
            <person name="Renner T."/>
            <person name="Rombauts S."/>
            <person name="Rushton P."/>
            <person name="Sanderfoot A."/>
            <person name="Schween G."/>
            <person name="Shiu S.-H."/>
            <person name="Stueber K."/>
            <person name="Theodoulou F.L."/>
            <person name="Tu H."/>
            <person name="Van de Peer Y."/>
            <person name="Verrier P.J."/>
            <person name="Waters E."/>
            <person name="Wood A."/>
            <person name="Yang L."/>
            <person name="Cove D."/>
            <person name="Cuming A."/>
            <person name="Hasebe M."/>
            <person name="Lucas S."/>
            <person name="Mishler D.B."/>
            <person name="Reski R."/>
            <person name="Grigoriev I."/>
            <person name="Quatrano R.S."/>
            <person name="Boore J.L."/>
        </authorList>
    </citation>
    <scope>NUCLEOTIDE SEQUENCE [LARGE SCALE GENOMIC DNA]</scope>
    <source>
        <strain evidence="12 13">cv. Gransden 2004</strain>
    </source>
</reference>
<dbReference type="PANTHER" id="PTHR10705">
    <property type="entry name" value="DOLICHYL-DIPHOSPHOOLIGOSACCHARIDE--PROTEIN GLYCOSYLTRANSFERASE SUBUNIT DAD1"/>
    <property type="match status" value="1"/>
</dbReference>
<reference evidence="12 13" key="2">
    <citation type="journal article" date="2018" name="Plant J.">
        <title>The Physcomitrella patens chromosome-scale assembly reveals moss genome structure and evolution.</title>
        <authorList>
            <person name="Lang D."/>
            <person name="Ullrich K.K."/>
            <person name="Murat F."/>
            <person name="Fuchs J."/>
            <person name="Jenkins J."/>
            <person name="Haas F.B."/>
            <person name="Piednoel M."/>
            <person name="Gundlach H."/>
            <person name="Van Bel M."/>
            <person name="Meyberg R."/>
            <person name="Vives C."/>
            <person name="Morata J."/>
            <person name="Symeonidi A."/>
            <person name="Hiss M."/>
            <person name="Muchero W."/>
            <person name="Kamisugi Y."/>
            <person name="Saleh O."/>
            <person name="Blanc G."/>
            <person name="Decker E.L."/>
            <person name="van Gessel N."/>
            <person name="Grimwood J."/>
            <person name="Hayes R.D."/>
            <person name="Graham S.W."/>
            <person name="Gunter L.E."/>
            <person name="McDaniel S.F."/>
            <person name="Hoernstein S.N.W."/>
            <person name="Larsson A."/>
            <person name="Li F.W."/>
            <person name="Perroud P.F."/>
            <person name="Phillips J."/>
            <person name="Ranjan P."/>
            <person name="Rokshar D.S."/>
            <person name="Rothfels C.J."/>
            <person name="Schneider L."/>
            <person name="Shu S."/>
            <person name="Stevenson D.W."/>
            <person name="Thummler F."/>
            <person name="Tillich M."/>
            <person name="Villarreal Aguilar J.C."/>
            <person name="Widiez T."/>
            <person name="Wong G.K."/>
            <person name="Wymore A."/>
            <person name="Zhang Y."/>
            <person name="Zimmer A.D."/>
            <person name="Quatrano R.S."/>
            <person name="Mayer K.F.X."/>
            <person name="Goodstein D."/>
            <person name="Casacuberta J.M."/>
            <person name="Vandepoele K."/>
            <person name="Reski R."/>
            <person name="Cuming A.C."/>
            <person name="Tuskan G.A."/>
            <person name="Maumus F."/>
            <person name="Salse J."/>
            <person name="Schmutz J."/>
            <person name="Rensing S.A."/>
        </authorList>
    </citation>
    <scope>NUCLEOTIDE SEQUENCE [LARGE SCALE GENOMIC DNA]</scope>
    <source>
        <strain evidence="12 13">cv. Gransden 2004</strain>
    </source>
</reference>
<evidence type="ECO:0000256" key="5">
    <source>
        <dbReference type="ARBA" id="ARBA00011157"/>
    </source>
</evidence>
<evidence type="ECO:0000256" key="11">
    <source>
        <dbReference type="RuleBase" id="RU361136"/>
    </source>
</evidence>
<evidence type="ECO:0000256" key="7">
    <source>
        <dbReference type="ARBA" id="ARBA00022703"/>
    </source>
</evidence>
<comment type="pathway">
    <text evidence="3 11">Protein modification; protein glycosylation.</text>
</comment>